<name>A0A6A6BY00_ZASCE</name>
<accession>A0A6A6BY00</accession>
<organism evidence="1 2">
    <name type="scientific">Zasmidium cellare ATCC 36951</name>
    <dbReference type="NCBI Taxonomy" id="1080233"/>
    <lineage>
        <taxon>Eukaryota</taxon>
        <taxon>Fungi</taxon>
        <taxon>Dikarya</taxon>
        <taxon>Ascomycota</taxon>
        <taxon>Pezizomycotina</taxon>
        <taxon>Dothideomycetes</taxon>
        <taxon>Dothideomycetidae</taxon>
        <taxon>Mycosphaerellales</taxon>
        <taxon>Mycosphaerellaceae</taxon>
        <taxon>Zasmidium</taxon>
    </lineage>
</organism>
<dbReference type="GeneID" id="54567946"/>
<dbReference type="EMBL" id="ML993645">
    <property type="protein sequence ID" value="KAF2158938.1"/>
    <property type="molecule type" value="Genomic_DNA"/>
</dbReference>
<evidence type="ECO:0000313" key="1">
    <source>
        <dbReference type="EMBL" id="KAF2158938.1"/>
    </source>
</evidence>
<dbReference type="AlphaFoldDB" id="A0A6A6BY00"/>
<dbReference type="Proteomes" id="UP000799537">
    <property type="component" value="Unassembled WGS sequence"/>
</dbReference>
<evidence type="ECO:0000313" key="2">
    <source>
        <dbReference type="Proteomes" id="UP000799537"/>
    </source>
</evidence>
<dbReference type="OrthoDB" id="3882355at2759"/>
<protein>
    <submittedName>
        <fullName evidence="1">Uncharacterized protein</fullName>
    </submittedName>
</protein>
<keyword evidence="2" id="KW-1185">Reference proteome</keyword>
<dbReference type="RefSeq" id="XP_033659827.1">
    <property type="nucleotide sequence ID" value="XM_033814674.1"/>
</dbReference>
<reference evidence="1" key="1">
    <citation type="journal article" date="2020" name="Stud. Mycol.">
        <title>101 Dothideomycetes genomes: a test case for predicting lifestyles and emergence of pathogens.</title>
        <authorList>
            <person name="Haridas S."/>
            <person name="Albert R."/>
            <person name="Binder M."/>
            <person name="Bloem J."/>
            <person name="Labutti K."/>
            <person name="Salamov A."/>
            <person name="Andreopoulos B."/>
            <person name="Baker S."/>
            <person name="Barry K."/>
            <person name="Bills G."/>
            <person name="Bluhm B."/>
            <person name="Cannon C."/>
            <person name="Castanera R."/>
            <person name="Culley D."/>
            <person name="Daum C."/>
            <person name="Ezra D."/>
            <person name="Gonzalez J."/>
            <person name="Henrissat B."/>
            <person name="Kuo A."/>
            <person name="Liang C."/>
            <person name="Lipzen A."/>
            <person name="Lutzoni F."/>
            <person name="Magnuson J."/>
            <person name="Mondo S."/>
            <person name="Nolan M."/>
            <person name="Ohm R."/>
            <person name="Pangilinan J."/>
            <person name="Park H.-J."/>
            <person name="Ramirez L."/>
            <person name="Alfaro M."/>
            <person name="Sun H."/>
            <person name="Tritt A."/>
            <person name="Yoshinaga Y."/>
            <person name="Zwiers L.-H."/>
            <person name="Turgeon B."/>
            <person name="Goodwin S."/>
            <person name="Spatafora J."/>
            <person name="Crous P."/>
            <person name="Grigoriev I."/>
        </authorList>
    </citation>
    <scope>NUCLEOTIDE SEQUENCE</scope>
    <source>
        <strain evidence="1">ATCC 36951</strain>
    </source>
</reference>
<proteinExistence type="predicted"/>
<gene>
    <name evidence="1" type="ORF">M409DRAFT_61210</name>
</gene>
<sequence length="349" mass="39650">MTSAIDNFRGSPSEYILYLEKTIISLRQRQAQCHCHAASPHTQANDHDHVERSGHEELEIVQFCPTASSPTTNVTKKRRLERHMPRWQEKVLTLVEETPKASKWILRLQEKGIFDAMCNGKAVSNLLLLDAERETRTTSREDFSMTRVFRSSPLARIEHYARVSVQKEMTAAVATSLANYQKLLVLSACVVLAGTGTASEDVYGIVRICMGNDVTDVHCRRILRGCRFVHELMDTLYMGGWGLRAFELLLLWNKTPAFYCTVAYAYGPSLELLKDRLCNKELTGDVEMSPATWTSIFAPKIIKDILGECIEVAKVAELLGYKYTSLFNTRVNAWDYRESPDQSQVMRVE</sequence>